<dbReference type="PROSITE" id="PS00028">
    <property type="entry name" value="ZINC_FINGER_C2H2_1"/>
    <property type="match status" value="4"/>
</dbReference>
<reference evidence="8 9" key="1">
    <citation type="journal article" date="2019" name="Sci. Rep.">
        <title>Orb-weaving spider Araneus ventricosus genome elucidates the spidroin gene catalogue.</title>
        <authorList>
            <person name="Kono N."/>
            <person name="Nakamura H."/>
            <person name="Ohtoshi R."/>
            <person name="Moran D.A.P."/>
            <person name="Shinohara A."/>
            <person name="Yoshida Y."/>
            <person name="Fujiwara M."/>
            <person name="Mori M."/>
            <person name="Tomita M."/>
            <person name="Arakawa K."/>
        </authorList>
    </citation>
    <scope>NUCLEOTIDE SEQUENCE [LARGE SCALE GENOMIC DNA]</scope>
</reference>
<keyword evidence="2" id="KW-0677">Repeat</keyword>
<dbReference type="FunFam" id="3.30.160.60:FF:000176">
    <property type="entry name" value="zinc finger protein 70"/>
    <property type="match status" value="1"/>
</dbReference>
<evidence type="ECO:0000313" key="8">
    <source>
        <dbReference type="EMBL" id="GBM85214.1"/>
    </source>
</evidence>
<dbReference type="PANTHER" id="PTHR23235:SF142">
    <property type="entry name" value="ZINC FINGER PROTEIN 384"/>
    <property type="match status" value="1"/>
</dbReference>
<dbReference type="InterPro" id="IPR036236">
    <property type="entry name" value="Znf_C2H2_sf"/>
</dbReference>
<evidence type="ECO:0000256" key="1">
    <source>
        <dbReference type="ARBA" id="ARBA00022723"/>
    </source>
</evidence>
<dbReference type="EMBL" id="BGPR01003215">
    <property type="protein sequence ID" value="GBM85214.1"/>
    <property type="molecule type" value="Genomic_DNA"/>
</dbReference>
<gene>
    <name evidence="8" type="primary">ZNF677_0</name>
    <name evidence="8" type="ORF">AVEN_220477_1</name>
</gene>
<feature type="domain" description="C2H2-type" evidence="7">
    <location>
        <begin position="115"/>
        <end position="142"/>
    </location>
</feature>
<keyword evidence="4" id="KW-0862">Zinc</keyword>
<accession>A0A4Y2J5I0</accession>
<feature type="domain" description="C2H2-type" evidence="7">
    <location>
        <begin position="143"/>
        <end position="167"/>
    </location>
</feature>
<dbReference type="SMART" id="SM00355">
    <property type="entry name" value="ZnF_C2H2"/>
    <property type="match status" value="4"/>
</dbReference>
<keyword evidence="3 6" id="KW-0863">Zinc-finger</keyword>
<organism evidence="8 9">
    <name type="scientific">Araneus ventricosus</name>
    <name type="common">Orbweaver spider</name>
    <name type="synonym">Epeira ventricosa</name>
    <dbReference type="NCBI Taxonomy" id="182803"/>
    <lineage>
        <taxon>Eukaryota</taxon>
        <taxon>Metazoa</taxon>
        <taxon>Ecdysozoa</taxon>
        <taxon>Arthropoda</taxon>
        <taxon>Chelicerata</taxon>
        <taxon>Arachnida</taxon>
        <taxon>Araneae</taxon>
        <taxon>Araneomorphae</taxon>
        <taxon>Entelegynae</taxon>
        <taxon>Araneoidea</taxon>
        <taxon>Araneidae</taxon>
        <taxon>Araneus</taxon>
    </lineage>
</organism>
<sequence length="167" mass="18927">MDLTDIPISNEAALNVPSRNGDEDVIVKQYLEFIKDADAVEGPSTIRPDPIRPGEKKPHACYLCPKKFKQKSRLVSHLQTHTGEKPFVCDICEKGFTQKGHFDTHYRTHTGEKPYECDICGKGFSDRSNLTRHVPAHEGGKRFKCGVCGKTFSSNANRNRHYKEKHE</sequence>
<dbReference type="AlphaFoldDB" id="A0A4Y2J5I0"/>
<keyword evidence="5" id="KW-0539">Nucleus</keyword>
<protein>
    <submittedName>
        <fullName evidence="8">Zinc finger protein 677</fullName>
    </submittedName>
</protein>
<dbReference type="FunFam" id="3.30.160.60:FF:000925">
    <property type="entry name" value="Zinc finger protein 668"/>
    <property type="match status" value="1"/>
</dbReference>
<dbReference type="PANTHER" id="PTHR23235">
    <property type="entry name" value="KRUEPPEL-LIKE TRANSCRIPTION FACTOR"/>
    <property type="match status" value="1"/>
</dbReference>
<dbReference type="PROSITE" id="PS50157">
    <property type="entry name" value="ZINC_FINGER_C2H2_2"/>
    <property type="match status" value="4"/>
</dbReference>
<dbReference type="OrthoDB" id="8117402at2759"/>
<dbReference type="Proteomes" id="UP000499080">
    <property type="component" value="Unassembled WGS sequence"/>
</dbReference>
<keyword evidence="1" id="KW-0479">Metal-binding</keyword>
<dbReference type="FunFam" id="3.30.160.60:FF:000912">
    <property type="entry name" value="Zinc finger protein 660"/>
    <property type="match status" value="1"/>
</dbReference>
<dbReference type="Gene3D" id="3.30.160.60">
    <property type="entry name" value="Classic Zinc Finger"/>
    <property type="match status" value="4"/>
</dbReference>
<evidence type="ECO:0000256" key="2">
    <source>
        <dbReference type="ARBA" id="ARBA00022737"/>
    </source>
</evidence>
<dbReference type="GO" id="GO:0008270">
    <property type="term" value="F:zinc ion binding"/>
    <property type="evidence" value="ECO:0007669"/>
    <property type="project" value="UniProtKB-KW"/>
</dbReference>
<evidence type="ECO:0000256" key="4">
    <source>
        <dbReference type="ARBA" id="ARBA00022833"/>
    </source>
</evidence>
<feature type="domain" description="C2H2-type" evidence="7">
    <location>
        <begin position="59"/>
        <end position="86"/>
    </location>
</feature>
<proteinExistence type="predicted"/>
<evidence type="ECO:0000256" key="3">
    <source>
        <dbReference type="ARBA" id="ARBA00022771"/>
    </source>
</evidence>
<comment type="caution">
    <text evidence="8">The sequence shown here is derived from an EMBL/GenBank/DDBJ whole genome shotgun (WGS) entry which is preliminary data.</text>
</comment>
<dbReference type="SUPFAM" id="SSF57667">
    <property type="entry name" value="beta-beta-alpha zinc fingers"/>
    <property type="match status" value="2"/>
</dbReference>
<dbReference type="InterPro" id="IPR013087">
    <property type="entry name" value="Znf_C2H2_type"/>
</dbReference>
<evidence type="ECO:0000256" key="5">
    <source>
        <dbReference type="ARBA" id="ARBA00023242"/>
    </source>
</evidence>
<evidence type="ECO:0000256" key="6">
    <source>
        <dbReference type="PROSITE-ProRule" id="PRU00042"/>
    </source>
</evidence>
<evidence type="ECO:0000313" key="9">
    <source>
        <dbReference type="Proteomes" id="UP000499080"/>
    </source>
</evidence>
<keyword evidence="9" id="KW-1185">Reference proteome</keyword>
<name>A0A4Y2J5I0_ARAVE</name>
<feature type="domain" description="C2H2-type" evidence="7">
    <location>
        <begin position="87"/>
        <end position="114"/>
    </location>
</feature>
<dbReference type="GO" id="GO:0000978">
    <property type="term" value="F:RNA polymerase II cis-regulatory region sequence-specific DNA binding"/>
    <property type="evidence" value="ECO:0007669"/>
    <property type="project" value="TreeGrafter"/>
</dbReference>
<evidence type="ECO:0000259" key="7">
    <source>
        <dbReference type="PROSITE" id="PS50157"/>
    </source>
</evidence>
<dbReference type="GO" id="GO:0000981">
    <property type="term" value="F:DNA-binding transcription factor activity, RNA polymerase II-specific"/>
    <property type="evidence" value="ECO:0007669"/>
    <property type="project" value="TreeGrafter"/>
</dbReference>
<dbReference type="Pfam" id="PF00096">
    <property type="entry name" value="zf-C2H2"/>
    <property type="match status" value="4"/>
</dbReference>